<dbReference type="Proteomes" id="UP000267524">
    <property type="component" value="Unassembled WGS sequence"/>
</dbReference>
<sequence length="416" mass="47804">MGTMSDKGKRKSLRASNIEMQSRDISVSSYDDHKIYSRDYDNLYPLRIEKAINNSPTAKRCANLMAKYIAGQGIGKENDFIVNSKGETINDLIDLGSVDLAYQYGVFFHQSYKLDVEHSVEGYLFQRAETKILDYVPMARSKEDDDGCSGKYYFLKFQEKEGKFSKTDDKTIWYYPYNSDPKVILAQMQNDCKLAEVQNPNIEDLVRNYRGQVYYLNMTPKYPYALPLSDVVYDDMDSEYRIGRYTNDNVRNGWLGKVMIIKYDNDEQENERAEDSFDEVLKDNVGAENASNVLVISVPMSSTDDVSKAFRIEQVKAQYDDKLFESTVKTLRQNIMGVFNNPPEILVFAGSGALFGPNSETYIEAKKFYWEQNERERSKLEKALTLLLGIPISFTPIKGVETQQLVKQERNELSES</sequence>
<accession>A0A3M7LDB9</accession>
<protein>
    <recommendedName>
        <fullName evidence="3">Phage portal protein</fullName>
    </recommendedName>
</protein>
<proteinExistence type="predicted"/>
<evidence type="ECO:0000313" key="2">
    <source>
        <dbReference type="Proteomes" id="UP000267524"/>
    </source>
</evidence>
<evidence type="ECO:0008006" key="3">
    <source>
        <dbReference type="Google" id="ProtNLM"/>
    </source>
</evidence>
<dbReference type="AlphaFoldDB" id="A0A3M7LDB9"/>
<reference evidence="1 2" key="1">
    <citation type="submission" date="2018-08" db="EMBL/GenBank/DDBJ databases">
        <title>Chryseobacterium nematophagum: a novel matrix digesting pathogen of nematodes.</title>
        <authorList>
            <person name="Page A."/>
            <person name="Roberts M."/>
            <person name="Felix M.-A."/>
            <person name="Weir W."/>
        </authorList>
    </citation>
    <scope>NUCLEOTIDE SEQUENCE [LARGE SCALE GENOMIC DNA]</scope>
    <source>
        <strain evidence="1 2">JUb275</strain>
    </source>
</reference>
<dbReference type="RefSeq" id="WP_122547199.1">
    <property type="nucleotide sequence ID" value="NZ_QWIV01000013.1"/>
</dbReference>
<dbReference type="EMBL" id="QWIV01000013">
    <property type="protein sequence ID" value="RMZ60075.1"/>
    <property type="molecule type" value="Genomic_DNA"/>
</dbReference>
<keyword evidence="2" id="KW-1185">Reference proteome</keyword>
<comment type="caution">
    <text evidence="1">The sequence shown here is derived from an EMBL/GenBank/DDBJ whole genome shotgun (WGS) entry which is preliminary data.</text>
</comment>
<gene>
    <name evidence="1" type="ORF">D1632_10830</name>
</gene>
<name>A0A3M7LDB9_9FLAO</name>
<organism evidence="1 2">
    <name type="scientific">Chryseobacterium nematophagum</name>
    <dbReference type="NCBI Taxonomy" id="2305228"/>
    <lineage>
        <taxon>Bacteria</taxon>
        <taxon>Pseudomonadati</taxon>
        <taxon>Bacteroidota</taxon>
        <taxon>Flavobacteriia</taxon>
        <taxon>Flavobacteriales</taxon>
        <taxon>Weeksellaceae</taxon>
        <taxon>Chryseobacterium group</taxon>
        <taxon>Chryseobacterium</taxon>
    </lineage>
</organism>
<evidence type="ECO:0000313" key="1">
    <source>
        <dbReference type="EMBL" id="RMZ60075.1"/>
    </source>
</evidence>